<protein>
    <submittedName>
        <fullName evidence="1">Putative motility protein YjfB-like</fullName>
    </submittedName>
</protein>
<keyword evidence="2" id="KW-1185">Reference proteome</keyword>
<accession>A0A2S6HMM6</accession>
<proteinExistence type="predicted"/>
<dbReference type="RefSeq" id="WP_104438810.1">
    <property type="nucleotide sequence ID" value="NZ_PTJA01000013.1"/>
</dbReference>
<comment type="caution">
    <text evidence="1">The sequence shown here is derived from an EMBL/GenBank/DDBJ whole genome shotgun (WGS) entry which is preliminary data.</text>
</comment>
<dbReference type="InterPro" id="IPR025906">
    <property type="entry name" value="YjfB_motility"/>
</dbReference>
<dbReference type="AlphaFoldDB" id="A0A2S6HMM6"/>
<reference evidence="1 2" key="1">
    <citation type="submission" date="2018-02" db="EMBL/GenBank/DDBJ databases">
        <title>Genomic Encyclopedia of Archaeal and Bacterial Type Strains, Phase II (KMG-II): from individual species to whole genera.</title>
        <authorList>
            <person name="Goeker M."/>
        </authorList>
    </citation>
    <scope>NUCLEOTIDE SEQUENCE [LARGE SCALE GENOMIC DNA]</scope>
    <source>
        <strain evidence="1 2">DSM 3808</strain>
    </source>
</reference>
<sequence>MDIAAMSMQLSSSKIQQSAGLSVAKKAMDNQEVQAADLLKMMDAAAPNQIKTTGLGQYVDVRV</sequence>
<evidence type="ECO:0000313" key="2">
    <source>
        <dbReference type="Proteomes" id="UP000237749"/>
    </source>
</evidence>
<organism evidence="1 2">
    <name type="scientific">Lacrimispora xylanisolvens</name>
    <dbReference type="NCBI Taxonomy" id="384636"/>
    <lineage>
        <taxon>Bacteria</taxon>
        <taxon>Bacillati</taxon>
        <taxon>Bacillota</taxon>
        <taxon>Clostridia</taxon>
        <taxon>Lachnospirales</taxon>
        <taxon>Lachnospiraceae</taxon>
        <taxon>Lacrimispora</taxon>
    </lineage>
</organism>
<dbReference type="EMBL" id="PTJA01000013">
    <property type="protein sequence ID" value="PPK78731.1"/>
    <property type="molecule type" value="Genomic_DNA"/>
</dbReference>
<gene>
    <name evidence="1" type="ORF">BXY41_11361</name>
</gene>
<dbReference type="Proteomes" id="UP000237749">
    <property type="component" value="Unassembled WGS sequence"/>
</dbReference>
<evidence type="ECO:0000313" key="1">
    <source>
        <dbReference type="EMBL" id="PPK78731.1"/>
    </source>
</evidence>
<name>A0A2S6HMM6_9FIRM</name>
<dbReference type="Pfam" id="PF14070">
    <property type="entry name" value="YjfB_motility"/>
    <property type="match status" value="1"/>
</dbReference>